<sequence length="329" mass="36402">MHSDTLPSYPLWDEPQSILSRMIDNIERVILGKRETIEAVLASLLAGGHVLLEDVPGVGKTQLVRSLAKTVDCSYSRIQFTPDLLPSDVTGVSVYHQRTGQFEFRPGPIFAQLVLADELNRTTPKTQAALLEAMEEGQVTADGETRRLPYPFMLLATQNPVDQEGTYGLPEAQLDRFLMRVGLGYPGLRQEIEMLNRLSDPSPLDRLKPVVLQEELVQLQRLVRRVHADEAILRYVVEISSGTRDHKDLLLGASPRASAALLTAAKARAFMNGRSYCIPDDVKGFSEPVLAHRLVLSPEARLSGIRSDELLQHIVSKIPVPGMRRAAGS</sequence>
<feature type="domain" description="ATPase AAA-3" evidence="4">
    <location>
        <begin position="49"/>
        <end position="179"/>
    </location>
</feature>
<organism evidence="6 7">
    <name type="scientific">Paenibacillus aurantius</name>
    <dbReference type="NCBI Taxonomy" id="2918900"/>
    <lineage>
        <taxon>Bacteria</taxon>
        <taxon>Bacillati</taxon>
        <taxon>Bacillota</taxon>
        <taxon>Bacilli</taxon>
        <taxon>Bacillales</taxon>
        <taxon>Paenibacillaceae</taxon>
        <taxon>Paenibacillus</taxon>
    </lineage>
</organism>
<evidence type="ECO:0000259" key="4">
    <source>
        <dbReference type="Pfam" id="PF07726"/>
    </source>
</evidence>
<dbReference type="InterPro" id="IPR011703">
    <property type="entry name" value="ATPase_AAA-3"/>
</dbReference>
<evidence type="ECO:0000313" key="6">
    <source>
        <dbReference type="EMBL" id="WNQ12145.1"/>
    </source>
</evidence>
<dbReference type="GO" id="GO:0016887">
    <property type="term" value="F:ATP hydrolysis activity"/>
    <property type="evidence" value="ECO:0007669"/>
    <property type="project" value="InterPro"/>
</dbReference>
<dbReference type="GO" id="GO:0005524">
    <property type="term" value="F:ATP binding"/>
    <property type="evidence" value="ECO:0007669"/>
    <property type="project" value="UniProtKB-KW"/>
</dbReference>
<dbReference type="InterPro" id="IPR041628">
    <property type="entry name" value="ChlI/MoxR_AAA_lid"/>
</dbReference>
<comment type="similarity">
    <text evidence="3">Belongs to the MoxR family.</text>
</comment>
<reference evidence="6 7" key="1">
    <citation type="submission" date="2022-02" db="EMBL/GenBank/DDBJ databases">
        <title>Paenibacillus sp. MBLB1776 Whole Genome Shotgun Sequencing.</title>
        <authorList>
            <person name="Hwang C.Y."/>
            <person name="Cho E.-S."/>
            <person name="Seo M.-J."/>
        </authorList>
    </citation>
    <scope>NUCLEOTIDE SEQUENCE [LARGE SCALE GENOMIC DNA]</scope>
    <source>
        <strain evidence="6 7">MBLB1776</strain>
    </source>
</reference>
<evidence type="ECO:0000256" key="2">
    <source>
        <dbReference type="ARBA" id="ARBA00022840"/>
    </source>
</evidence>
<proteinExistence type="inferred from homology"/>
<dbReference type="Gene3D" id="3.40.50.300">
    <property type="entry name" value="P-loop containing nucleotide triphosphate hydrolases"/>
    <property type="match status" value="1"/>
</dbReference>
<dbReference type="PANTHER" id="PTHR42759:SF5">
    <property type="entry name" value="METHANOL DEHYDROGENASE REGULATOR"/>
    <property type="match status" value="1"/>
</dbReference>
<protein>
    <submittedName>
        <fullName evidence="6">MoxR family ATPase</fullName>
    </submittedName>
</protein>
<dbReference type="InterPro" id="IPR027417">
    <property type="entry name" value="P-loop_NTPase"/>
</dbReference>
<dbReference type="PIRSF" id="PIRSF002849">
    <property type="entry name" value="AAA_ATPase_chaperone_MoxR_prd"/>
    <property type="match status" value="1"/>
</dbReference>
<dbReference type="Proteomes" id="UP001305702">
    <property type="component" value="Chromosome"/>
</dbReference>
<dbReference type="SUPFAM" id="SSF52540">
    <property type="entry name" value="P-loop containing nucleoside triphosphate hydrolases"/>
    <property type="match status" value="1"/>
</dbReference>
<feature type="domain" description="ChlI/MoxR AAA lid" evidence="5">
    <location>
        <begin position="243"/>
        <end position="314"/>
    </location>
</feature>
<keyword evidence="2" id="KW-0067">ATP-binding</keyword>
<evidence type="ECO:0000259" key="5">
    <source>
        <dbReference type="Pfam" id="PF17863"/>
    </source>
</evidence>
<dbReference type="PANTHER" id="PTHR42759">
    <property type="entry name" value="MOXR FAMILY PROTEIN"/>
    <property type="match status" value="1"/>
</dbReference>
<dbReference type="RefSeq" id="WP_315605922.1">
    <property type="nucleotide sequence ID" value="NZ_CP130318.1"/>
</dbReference>
<gene>
    <name evidence="6" type="ORF">MJA45_03595</name>
</gene>
<keyword evidence="7" id="KW-1185">Reference proteome</keyword>
<dbReference type="AlphaFoldDB" id="A0AA96RE81"/>
<dbReference type="KEGG" id="paun:MJA45_03595"/>
<name>A0AA96RE81_9BACL</name>
<dbReference type="InterPro" id="IPR050764">
    <property type="entry name" value="CbbQ/NirQ/NorQ/GpvN"/>
</dbReference>
<evidence type="ECO:0000313" key="7">
    <source>
        <dbReference type="Proteomes" id="UP001305702"/>
    </source>
</evidence>
<keyword evidence="1" id="KW-0547">Nucleotide-binding</keyword>
<dbReference type="Pfam" id="PF07726">
    <property type="entry name" value="AAA_3"/>
    <property type="match status" value="1"/>
</dbReference>
<evidence type="ECO:0000256" key="1">
    <source>
        <dbReference type="ARBA" id="ARBA00022741"/>
    </source>
</evidence>
<dbReference type="FunFam" id="3.40.50.300:FF:000640">
    <property type="entry name" value="MoxR family ATPase"/>
    <property type="match status" value="1"/>
</dbReference>
<dbReference type="Pfam" id="PF17863">
    <property type="entry name" value="AAA_lid_2"/>
    <property type="match status" value="1"/>
</dbReference>
<accession>A0AA96RE81</accession>
<dbReference type="EMBL" id="CP130318">
    <property type="protein sequence ID" value="WNQ12145.1"/>
    <property type="molecule type" value="Genomic_DNA"/>
</dbReference>
<evidence type="ECO:0000256" key="3">
    <source>
        <dbReference type="ARBA" id="ARBA00061607"/>
    </source>
</evidence>
<dbReference type="Gene3D" id="1.10.8.80">
    <property type="entry name" value="Magnesium chelatase subunit I, C-Terminal domain"/>
    <property type="match status" value="1"/>
</dbReference>